<dbReference type="WBParaSite" id="HNAJ_0000533301-mRNA-1">
    <property type="protein sequence ID" value="HNAJ_0000533301-mRNA-1"/>
    <property type="gene ID" value="HNAJ_0000533301"/>
</dbReference>
<evidence type="ECO:0000313" key="3">
    <source>
        <dbReference type="Proteomes" id="UP000278807"/>
    </source>
</evidence>
<accession>A0A0R3TE44</accession>
<dbReference type="AlphaFoldDB" id="A0A0R3TE44"/>
<gene>
    <name evidence="2" type="ORF">HNAJ_LOCUS5331</name>
</gene>
<evidence type="ECO:0000313" key="2">
    <source>
        <dbReference type="EMBL" id="VDO01191.1"/>
    </source>
</evidence>
<protein>
    <submittedName>
        <fullName evidence="4">GATA-type domain-containing protein</fullName>
    </submittedName>
</protein>
<organism evidence="4">
    <name type="scientific">Rodentolepis nana</name>
    <name type="common">Dwarf tapeworm</name>
    <name type="synonym">Hymenolepis nana</name>
    <dbReference type="NCBI Taxonomy" id="102285"/>
    <lineage>
        <taxon>Eukaryota</taxon>
        <taxon>Metazoa</taxon>
        <taxon>Spiralia</taxon>
        <taxon>Lophotrochozoa</taxon>
        <taxon>Platyhelminthes</taxon>
        <taxon>Cestoda</taxon>
        <taxon>Eucestoda</taxon>
        <taxon>Cyclophyllidea</taxon>
        <taxon>Hymenolepididae</taxon>
        <taxon>Rodentolepis</taxon>
    </lineage>
</organism>
<feature type="compositionally biased region" description="Low complexity" evidence="1">
    <location>
        <begin position="154"/>
        <end position="168"/>
    </location>
</feature>
<feature type="compositionally biased region" description="Polar residues" evidence="1">
    <location>
        <begin position="144"/>
        <end position="153"/>
    </location>
</feature>
<name>A0A0R3TE44_RODNA</name>
<proteinExistence type="predicted"/>
<evidence type="ECO:0000256" key="1">
    <source>
        <dbReference type="SAM" id="MobiDB-lite"/>
    </source>
</evidence>
<dbReference type="EMBL" id="UZAE01004437">
    <property type="protein sequence ID" value="VDO01191.1"/>
    <property type="molecule type" value="Genomic_DNA"/>
</dbReference>
<reference evidence="4" key="1">
    <citation type="submission" date="2017-02" db="UniProtKB">
        <authorList>
            <consortium name="WormBaseParasite"/>
        </authorList>
    </citation>
    <scope>IDENTIFICATION</scope>
</reference>
<dbReference type="STRING" id="102285.A0A0R3TE44"/>
<reference evidence="2 3" key="2">
    <citation type="submission" date="2018-11" db="EMBL/GenBank/DDBJ databases">
        <authorList>
            <consortium name="Pathogen Informatics"/>
        </authorList>
    </citation>
    <scope>NUCLEOTIDE SEQUENCE [LARGE SCALE GENOMIC DNA]</scope>
</reference>
<feature type="region of interest" description="Disordered" evidence="1">
    <location>
        <begin position="136"/>
        <end position="228"/>
    </location>
</feature>
<sequence>MREISYAAAKMFAMNCTRPQQTSQPPLSGLIYNPPSSYNVPSRSTNCQSKGEYSWFSCNHRKFQGLIKHHNPTTELSSSSANASLPTPLDLLPVLSPVSAWRAALPGERSYFNSTTQHTHSSPGLHLQSPALNSYHHHQHHTWGDTSYQSGNFTPSTTTPLITTPSPSNYSGHNMSLAHASHTPNNSPSKNTDSSTISTSSTNEAFFSQAPGNTRTTDASSQPITACP</sequence>
<dbReference type="Proteomes" id="UP000278807">
    <property type="component" value="Unassembled WGS sequence"/>
</dbReference>
<feature type="compositionally biased region" description="Low complexity" evidence="1">
    <location>
        <begin position="189"/>
        <end position="202"/>
    </location>
</feature>
<feature type="compositionally biased region" description="Polar residues" evidence="1">
    <location>
        <begin position="203"/>
        <end position="228"/>
    </location>
</feature>
<keyword evidence="3" id="KW-1185">Reference proteome</keyword>
<evidence type="ECO:0000313" key="4">
    <source>
        <dbReference type="WBParaSite" id="HNAJ_0000533301-mRNA-1"/>
    </source>
</evidence>